<keyword evidence="5" id="KW-0472">Membrane</keyword>
<dbReference type="EMBL" id="CAJVPY010013425">
    <property type="protein sequence ID" value="CAG8740463.1"/>
    <property type="molecule type" value="Genomic_DNA"/>
</dbReference>
<keyword evidence="4" id="KW-0560">Oxidoreductase</keyword>
<dbReference type="PANTHER" id="PTHR19370">
    <property type="entry name" value="NADH-CYTOCHROME B5 REDUCTASE"/>
    <property type="match status" value="1"/>
</dbReference>
<keyword evidence="2" id="KW-0285">Flavoprotein</keyword>
<evidence type="ECO:0000256" key="4">
    <source>
        <dbReference type="ARBA" id="ARBA00023002"/>
    </source>
</evidence>
<protein>
    <submittedName>
        <fullName evidence="7">28166_t:CDS:1</fullName>
    </submittedName>
</protein>
<reference evidence="7" key="1">
    <citation type="submission" date="2021-06" db="EMBL/GenBank/DDBJ databases">
        <authorList>
            <person name="Kallberg Y."/>
            <person name="Tangrot J."/>
            <person name="Rosling A."/>
        </authorList>
    </citation>
    <scope>NUCLEOTIDE SEQUENCE</scope>
    <source>
        <strain evidence="7">MA453B</strain>
    </source>
</reference>
<name>A0A9N9IK10_9GLOM</name>
<gene>
    <name evidence="7" type="ORF">DERYTH_LOCUS15957</name>
</gene>
<organism evidence="7 8">
    <name type="scientific">Dentiscutata erythropus</name>
    <dbReference type="NCBI Taxonomy" id="1348616"/>
    <lineage>
        <taxon>Eukaryota</taxon>
        <taxon>Fungi</taxon>
        <taxon>Fungi incertae sedis</taxon>
        <taxon>Mucoromycota</taxon>
        <taxon>Glomeromycotina</taxon>
        <taxon>Glomeromycetes</taxon>
        <taxon>Diversisporales</taxon>
        <taxon>Gigasporaceae</taxon>
        <taxon>Dentiscutata</taxon>
    </lineage>
</organism>
<dbReference type="AlphaFoldDB" id="A0A9N9IK10"/>
<evidence type="ECO:0000256" key="5">
    <source>
        <dbReference type="SAM" id="Phobius"/>
    </source>
</evidence>
<dbReference type="InterPro" id="IPR008333">
    <property type="entry name" value="Cbr1-like_FAD-bd_dom"/>
</dbReference>
<dbReference type="InterPro" id="IPR001834">
    <property type="entry name" value="CBR-like"/>
</dbReference>
<dbReference type="OrthoDB" id="432685at2759"/>
<sequence length="97" mass="10670">MSSNIFQITTISSAAVLGGFYIYSPDLFPIIAALVSILWTIVAAKVFILENKKAPVLSPEQWKQFPLVKKINISHNVALYRFGLPNPDDVLGLPIGQ</sequence>
<proteinExistence type="predicted"/>
<keyword evidence="3" id="KW-0274">FAD</keyword>
<keyword evidence="5" id="KW-1133">Transmembrane helix</keyword>
<evidence type="ECO:0000256" key="2">
    <source>
        <dbReference type="ARBA" id="ARBA00022630"/>
    </source>
</evidence>
<feature type="domain" description="Flavoprotein pyridine nucleotide cytochrome reductase-like FAD-binding" evidence="6">
    <location>
        <begin position="65"/>
        <end position="97"/>
    </location>
</feature>
<dbReference type="GO" id="GO:0016491">
    <property type="term" value="F:oxidoreductase activity"/>
    <property type="evidence" value="ECO:0007669"/>
    <property type="project" value="UniProtKB-KW"/>
</dbReference>
<dbReference type="Proteomes" id="UP000789405">
    <property type="component" value="Unassembled WGS sequence"/>
</dbReference>
<evidence type="ECO:0000313" key="8">
    <source>
        <dbReference type="Proteomes" id="UP000789405"/>
    </source>
</evidence>
<feature type="transmembrane region" description="Helical" evidence="5">
    <location>
        <begin position="5"/>
        <end position="24"/>
    </location>
</feature>
<accession>A0A9N9IK10</accession>
<evidence type="ECO:0000256" key="3">
    <source>
        <dbReference type="ARBA" id="ARBA00022827"/>
    </source>
</evidence>
<dbReference type="Pfam" id="PF00970">
    <property type="entry name" value="FAD_binding_6"/>
    <property type="match status" value="1"/>
</dbReference>
<feature type="non-terminal residue" evidence="7">
    <location>
        <position position="1"/>
    </location>
</feature>
<comment type="cofactor">
    <cofactor evidence="1">
        <name>FAD</name>
        <dbReference type="ChEBI" id="CHEBI:57692"/>
    </cofactor>
</comment>
<evidence type="ECO:0000313" key="7">
    <source>
        <dbReference type="EMBL" id="CAG8740463.1"/>
    </source>
</evidence>
<feature type="transmembrane region" description="Helical" evidence="5">
    <location>
        <begin position="30"/>
        <end position="48"/>
    </location>
</feature>
<dbReference type="Gene3D" id="2.40.30.10">
    <property type="entry name" value="Translation factors"/>
    <property type="match status" value="1"/>
</dbReference>
<keyword evidence="8" id="KW-1185">Reference proteome</keyword>
<evidence type="ECO:0000259" key="6">
    <source>
        <dbReference type="Pfam" id="PF00970"/>
    </source>
</evidence>
<comment type="caution">
    <text evidence="7">The sequence shown here is derived from an EMBL/GenBank/DDBJ whole genome shotgun (WGS) entry which is preliminary data.</text>
</comment>
<evidence type="ECO:0000256" key="1">
    <source>
        <dbReference type="ARBA" id="ARBA00001974"/>
    </source>
</evidence>
<dbReference type="InterPro" id="IPR017938">
    <property type="entry name" value="Riboflavin_synthase-like_b-brl"/>
</dbReference>
<dbReference type="PANTHER" id="PTHR19370:SF184">
    <property type="entry name" value="NADH-CYTOCHROME B5 REDUCTASE-LIKE"/>
    <property type="match status" value="1"/>
</dbReference>
<dbReference type="SUPFAM" id="SSF63380">
    <property type="entry name" value="Riboflavin synthase domain-like"/>
    <property type="match status" value="1"/>
</dbReference>
<keyword evidence="5" id="KW-0812">Transmembrane</keyword>